<dbReference type="EMBL" id="CM010717">
    <property type="protein sequence ID" value="RZC55351.1"/>
    <property type="molecule type" value="Genomic_DNA"/>
</dbReference>
<evidence type="ECO:0000313" key="1">
    <source>
        <dbReference type="EMBL" id="RZC55351.1"/>
    </source>
</evidence>
<dbReference type="Gramene" id="RZC55351">
    <property type="protein sequence ID" value="RZC55351"/>
    <property type="gene ID" value="C5167_014214"/>
</dbReference>
<proteinExistence type="predicted"/>
<reference evidence="1 2" key="1">
    <citation type="journal article" date="2018" name="Science">
        <title>The opium poppy genome and morphinan production.</title>
        <authorList>
            <person name="Guo L."/>
            <person name="Winzer T."/>
            <person name="Yang X."/>
            <person name="Li Y."/>
            <person name="Ning Z."/>
            <person name="He Z."/>
            <person name="Teodor R."/>
            <person name="Lu Y."/>
            <person name="Bowser T.A."/>
            <person name="Graham I.A."/>
            <person name="Ye K."/>
        </authorList>
    </citation>
    <scope>NUCLEOTIDE SEQUENCE [LARGE SCALE GENOMIC DNA]</scope>
    <source>
        <strain evidence="2">cv. HN1</strain>
        <tissue evidence="1">Leaves</tissue>
    </source>
</reference>
<organism evidence="1 2">
    <name type="scientific">Papaver somniferum</name>
    <name type="common">Opium poppy</name>
    <dbReference type="NCBI Taxonomy" id="3469"/>
    <lineage>
        <taxon>Eukaryota</taxon>
        <taxon>Viridiplantae</taxon>
        <taxon>Streptophyta</taxon>
        <taxon>Embryophyta</taxon>
        <taxon>Tracheophyta</taxon>
        <taxon>Spermatophyta</taxon>
        <taxon>Magnoliopsida</taxon>
        <taxon>Ranunculales</taxon>
        <taxon>Papaveraceae</taxon>
        <taxon>Papaveroideae</taxon>
        <taxon>Papaver</taxon>
    </lineage>
</organism>
<protein>
    <submittedName>
        <fullName evidence="1">Uncharacterized protein</fullName>
    </submittedName>
</protein>
<name>A0A4Y7J5Y0_PAPSO</name>
<dbReference type="Proteomes" id="UP000316621">
    <property type="component" value="Chromosome 3"/>
</dbReference>
<keyword evidence="2" id="KW-1185">Reference proteome</keyword>
<gene>
    <name evidence="1" type="ORF">C5167_014214</name>
</gene>
<dbReference type="AlphaFoldDB" id="A0A4Y7J5Y0"/>
<accession>A0A4Y7J5Y0</accession>
<sequence>MDAGKAELKMIMLVCLERYSKLDGKIRVQGCSCWWRYWIRKDMELALQEVCVVASSCCCSNDRIGENGEGTGSDTEKHNETGGVESVVTDLAGEVCNWCN</sequence>
<evidence type="ECO:0000313" key="2">
    <source>
        <dbReference type="Proteomes" id="UP000316621"/>
    </source>
</evidence>